<feature type="compositionally biased region" description="Low complexity" evidence="1">
    <location>
        <begin position="201"/>
        <end position="225"/>
    </location>
</feature>
<dbReference type="Proteomes" id="UP000498740">
    <property type="component" value="Unassembled WGS sequence"/>
</dbReference>
<dbReference type="AlphaFoldDB" id="A0A7J0CHA4"/>
<evidence type="ECO:0000313" key="2">
    <source>
        <dbReference type="EMBL" id="GFN01881.1"/>
    </source>
</evidence>
<evidence type="ECO:0000313" key="3">
    <source>
        <dbReference type="Proteomes" id="UP000498740"/>
    </source>
</evidence>
<accession>A0A7J0CHA4</accession>
<comment type="caution">
    <text evidence="2">The sequence shown here is derived from an EMBL/GenBank/DDBJ whole genome shotgun (WGS) entry which is preliminary data.</text>
</comment>
<feature type="compositionally biased region" description="Basic residues" evidence="1">
    <location>
        <begin position="1"/>
        <end position="17"/>
    </location>
</feature>
<name>A0A7J0CHA4_STRMI</name>
<protein>
    <submittedName>
        <fullName evidence="2">Uncharacterized protein</fullName>
    </submittedName>
</protein>
<dbReference type="EMBL" id="BLWD01000001">
    <property type="protein sequence ID" value="GFN01881.1"/>
    <property type="molecule type" value="Genomic_DNA"/>
</dbReference>
<feature type="region of interest" description="Disordered" evidence="1">
    <location>
        <begin position="1"/>
        <end position="273"/>
    </location>
</feature>
<gene>
    <name evidence="2" type="ORF">Smic_04370</name>
</gene>
<feature type="compositionally biased region" description="Basic and acidic residues" evidence="1">
    <location>
        <begin position="28"/>
        <end position="40"/>
    </location>
</feature>
<evidence type="ECO:0000256" key="1">
    <source>
        <dbReference type="SAM" id="MobiDB-lite"/>
    </source>
</evidence>
<feature type="compositionally biased region" description="Low complexity" evidence="1">
    <location>
        <begin position="171"/>
        <end position="188"/>
    </location>
</feature>
<feature type="compositionally biased region" description="Pro residues" evidence="1">
    <location>
        <begin position="250"/>
        <end position="269"/>
    </location>
</feature>
<proteinExistence type="predicted"/>
<organism evidence="2 3">
    <name type="scientific">Streptomyces microflavus</name>
    <name type="common">Streptomyces lipmanii</name>
    <dbReference type="NCBI Taxonomy" id="1919"/>
    <lineage>
        <taxon>Bacteria</taxon>
        <taxon>Bacillati</taxon>
        <taxon>Actinomycetota</taxon>
        <taxon>Actinomycetes</taxon>
        <taxon>Kitasatosporales</taxon>
        <taxon>Streptomycetaceae</taxon>
        <taxon>Streptomyces</taxon>
    </lineage>
</organism>
<reference evidence="2 3" key="1">
    <citation type="submission" date="2020-05" db="EMBL/GenBank/DDBJ databases">
        <title>Whole genome shotgun sequence of Streptomyces microflavus NBRC 13062.</title>
        <authorList>
            <person name="Komaki H."/>
            <person name="Tamura T."/>
        </authorList>
    </citation>
    <scope>NUCLEOTIDE SEQUENCE [LARGE SCALE GENOMIC DNA]</scope>
    <source>
        <strain evidence="2 3">NBRC 13062</strain>
    </source>
</reference>
<sequence>MGHRRSGPGLHRPRRRCGRSDQYVPQAGERHQERVDDRTELPAALHDAPARLLAAQLDPDDAEARTGPGARDAETAFAGGRDALAHPGSRTASSRHAGRPDPRTGPHAHAHSAAQLRAAASPSGLADGSAAPPGVGSAPDRLTGGHDPAPHLDAQPPAGVRTAASPDDSTGGRAAPARVGAPATPARVTGGRPAHRGPARAEAAGQPGGCAAPAVAGDAQAPGAGRHALHAVPEPDDSDTGNTDTEPDIRPTPPPASTAPPTPVVPPATTPVVTPVTPVPQATLDQLARFANGGGLAVGGVGLALGGTSLDAVLKARAEAARQAESA</sequence>
<feature type="compositionally biased region" description="Low complexity" evidence="1">
    <location>
        <begin position="111"/>
        <end position="123"/>
    </location>
</feature>